<keyword evidence="2" id="KW-1185">Reference proteome</keyword>
<evidence type="ECO:0008006" key="3">
    <source>
        <dbReference type="Google" id="ProtNLM"/>
    </source>
</evidence>
<evidence type="ECO:0000313" key="1">
    <source>
        <dbReference type="EMBL" id="KAK1752938.1"/>
    </source>
</evidence>
<proteinExistence type="predicted"/>
<gene>
    <name evidence="1" type="ORF">QBC47DRAFT_404298</name>
</gene>
<comment type="caution">
    <text evidence="1">The sequence shown here is derived from an EMBL/GenBank/DDBJ whole genome shotgun (WGS) entry which is preliminary data.</text>
</comment>
<reference evidence="1" key="1">
    <citation type="submission" date="2023-06" db="EMBL/GenBank/DDBJ databases">
        <title>Genome-scale phylogeny and comparative genomics of the fungal order Sordariales.</title>
        <authorList>
            <consortium name="Lawrence Berkeley National Laboratory"/>
            <person name="Hensen N."/>
            <person name="Bonometti L."/>
            <person name="Westerberg I."/>
            <person name="Brannstrom I.O."/>
            <person name="Guillou S."/>
            <person name="Cros-Aarteil S."/>
            <person name="Calhoun S."/>
            <person name="Haridas S."/>
            <person name="Kuo A."/>
            <person name="Mondo S."/>
            <person name="Pangilinan J."/>
            <person name="Riley R."/>
            <person name="Labutti K."/>
            <person name="Andreopoulos B."/>
            <person name="Lipzen A."/>
            <person name="Chen C."/>
            <person name="Yanf M."/>
            <person name="Daum C."/>
            <person name="Ng V."/>
            <person name="Clum A."/>
            <person name="Steindorff A."/>
            <person name="Ohm R."/>
            <person name="Martin F."/>
            <person name="Silar P."/>
            <person name="Natvig D."/>
            <person name="Lalanne C."/>
            <person name="Gautier V."/>
            <person name="Ament-Velasquez S.L."/>
            <person name="Kruys A."/>
            <person name="Hutchinson M.I."/>
            <person name="Powell A.J."/>
            <person name="Barry K."/>
            <person name="Miller A.N."/>
            <person name="Grigoriev I.V."/>
            <person name="Debuchy R."/>
            <person name="Gladieux P."/>
            <person name="Thoren M.H."/>
            <person name="Johannesson H."/>
        </authorList>
    </citation>
    <scope>NUCLEOTIDE SEQUENCE</scope>
    <source>
        <strain evidence="1">PSN4</strain>
    </source>
</reference>
<dbReference type="EMBL" id="MU839838">
    <property type="protein sequence ID" value="KAK1752938.1"/>
    <property type="molecule type" value="Genomic_DNA"/>
</dbReference>
<dbReference type="Proteomes" id="UP001239445">
    <property type="component" value="Unassembled WGS sequence"/>
</dbReference>
<protein>
    <recommendedName>
        <fullName evidence="3">F-box domain-containing protein</fullName>
    </recommendedName>
</protein>
<dbReference type="AlphaFoldDB" id="A0AAJ0F722"/>
<sequence>MSTNTSSIPEVVQLRSKIGLESLPDELLLKIAQHLAEPDYGICKCNGGFHYKDDHYDSTPQPSDLANFAGTSRRIHPVASEVLYSTDARDRFPKAMLWGALTGQVGILEQSLAFGGKPGVMELTSF</sequence>
<organism evidence="1 2">
    <name type="scientific">Echria macrotheca</name>
    <dbReference type="NCBI Taxonomy" id="438768"/>
    <lineage>
        <taxon>Eukaryota</taxon>
        <taxon>Fungi</taxon>
        <taxon>Dikarya</taxon>
        <taxon>Ascomycota</taxon>
        <taxon>Pezizomycotina</taxon>
        <taxon>Sordariomycetes</taxon>
        <taxon>Sordariomycetidae</taxon>
        <taxon>Sordariales</taxon>
        <taxon>Schizotheciaceae</taxon>
        <taxon>Echria</taxon>
    </lineage>
</organism>
<evidence type="ECO:0000313" key="2">
    <source>
        <dbReference type="Proteomes" id="UP001239445"/>
    </source>
</evidence>
<name>A0AAJ0F722_9PEZI</name>
<accession>A0AAJ0F722</accession>